<dbReference type="EMBL" id="QUZM01000007">
    <property type="protein sequence ID" value="RFF41083.1"/>
    <property type="molecule type" value="Genomic_DNA"/>
</dbReference>
<proteinExistence type="predicted"/>
<comment type="caution">
    <text evidence="3">The sequence shown here is derived from an EMBL/GenBank/DDBJ whole genome shotgun (WGS) entry which is preliminary data.</text>
</comment>
<feature type="region of interest" description="Disordered" evidence="1">
    <location>
        <begin position="143"/>
        <end position="167"/>
    </location>
</feature>
<evidence type="ECO:0000256" key="1">
    <source>
        <dbReference type="SAM" id="MobiDB-lite"/>
    </source>
</evidence>
<dbReference type="OrthoDB" id="6866421at2"/>
<evidence type="ECO:0000256" key="2">
    <source>
        <dbReference type="SAM" id="SignalP"/>
    </source>
</evidence>
<keyword evidence="2" id="KW-0732">Signal</keyword>
<organism evidence="3 4">
    <name type="scientific">Xanthomonas nasturtii</name>
    <dbReference type="NCBI Taxonomy" id="1843581"/>
    <lineage>
        <taxon>Bacteria</taxon>
        <taxon>Pseudomonadati</taxon>
        <taxon>Pseudomonadota</taxon>
        <taxon>Gammaproteobacteria</taxon>
        <taxon>Lysobacterales</taxon>
        <taxon>Lysobacteraceae</taxon>
        <taxon>Xanthomonas</taxon>
    </lineage>
</organism>
<dbReference type="InterPro" id="IPR021417">
    <property type="entry name" value="DUF3060"/>
</dbReference>
<dbReference type="PROSITE" id="PS51257">
    <property type="entry name" value="PROKAR_LIPOPROTEIN"/>
    <property type="match status" value="1"/>
</dbReference>
<gene>
    <name evidence="3" type="ORF">DZD52_05685</name>
</gene>
<name>A0A3E1KQG6_9XANT</name>
<reference evidence="3 4" key="1">
    <citation type="submission" date="2018-08" db="EMBL/GenBank/DDBJ databases">
        <title>Genome sequencing of X. nasturtii WHRI 8984.</title>
        <authorList>
            <person name="Studholme D.J."/>
            <person name="Mchugh J."/>
            <person name="Vicente J."/>
        </authorList>
    </citation>
    <scope>NUCLEOTIDE SEQUENCE [LARGE SCALE GENOMIC DNA]</scope>
    <source>
        <strain evidence="3 4">WHRI 8984</strain>
    </source>
</reference>
<feature type="compositionally biased region" description="Basic and acidic residues" evidence="1">
    <location>
        <begin position="157"/>
        <end position="167"/>
    </location>
</feature>
<dbReference type="Proteomes" id="UP000259570">
    <property type="component" value="Unassembled WGS sequence"/>
</dbReference>
<feature type="signal peptide" evidence="2">
    <location>
        <begin position="1"/>
        <end position="18"/>
    </location>
</feature>
<feature type="chain" id="PRO_5017636907" evidence="2">
    <location>
        <begin position="19"/>
        <end position="167"/>
    </location>
</feature>
<dbReference type="RefSeq" id="WP_116905316.1">
    <property type="nucleotide sequence ID" value="NZ_JAMBEG010000007.1"/>
</dbReference>
<accession>A0A3E1KQG6</accession>
<protein>
    <submittedName>
        <fullName evidence="3">DUF3060 domain-containing protein</fullName>
    </submittedName>
</protein>
<dbReference type="AlphaFoldDB" id="A0A3E1KQG6"/>
<evidence type="ECO:0000313" key="4">
    <source>
        <dbReference type="Proteomes" id="UP000259570"/>
    </source>
</evidence>
<sequence length="167" mass="17120">MRAPHTALSLLTLTSVLALSGCGGDGPAAQALSAAVSSTLTDPASGADCGGKDVRITKDNADTIINGDCGAVTITASHGALNVEKARSIRVEGSSFTVLNEQVGELRIIGSNNTLNLTNLDSVDIQGNKNLVLAREVKQVRFSGNDNTVNPSSTPTLDDRGSGNKVM</sequence>
<dbReference type="Pfam" id="PF11259">
    <property type="entry name" value="DUF3060"/>
    <property type="match status" value="1"/>
</dbReference>
<feature type="compositionally biased region" description="Polar residues" evidence="1">
    <location>
        <begin position="143"/>
        <end position="156"/>
    </location>
</feature>
<evidence type="ECO:0000313" key="3">
    <source>
        <dbReference type="EMBL" id="RFF41083.1"/>
    </source>
</evidence>